<evidence type="ECO:0000313" key="2">
    <source>
        <dbReference type="EMBL" id="KIJ96448.1"/>
    </source>
</evidence>
<dbReference type="STRING" id="1095629.A0A0C9X5C7"/>
<reference evidence="2 3" key="1">
    <citation type="submission" date="2014-04" db="EMBL/GenBank/DDBJ databases">
        <authorList>
            <consortium name="DOE Joint Genome Institute"/>
            <person name="Kuo A."/>
            <person name="Kohler A."/>
            <person name="Nagy L.G."/>
            <person name="Floudas D."/>
            <person name="Copeland A."/>
            <person name="Barry K.W."/>
            <person name="Cichocki N."/>
            <person name="Veneault-Fourrey C."/>
            <person name="LaButti K."/>
            <person name="Lindquist E.A."/>
            <person name="Lipzen A."/>
            <person name="Lundell T."/>
            <person name="Morin E."/>
            <person name="Murat C."/>
            <person name="Sun H."/>
            <person name="Tunlid A."/>
            <person name="Henrissat B."/>
            <person name="Grigoriev I.V."/>
            <person name="Hibbett D.S."/>
            <person name="Martin F."/>
            <person name="Nordberg H.P."/>
            <person name="Cantor M.N."/>
            <person name="Hua S.X."/>
        </authorList>
    </citation>
    <scope>NUCLEOTIDE SEQUENCE [LARGE SCALE GENOMIC DNA]</scope>
    <source>
        <strain evidence="2 3">LaAM-08-1</strain>
    </source>
</reference>
<keyword evidence="3" id="KW-1185">Reference proteome</keyword>
<dbReference type="HOGENOM" id="CLU_1787149_0_0_1"/>
<evidence type="ECO:0000256" key="1">
    <source>
        <dbReference type="SAM" id="MobiDB-lite"/>
    </source>
</evidence>
<reference evidence="3" key="2">
    <citation type="submission" date="2015-01" db="EMBL/GenBank/DDBJ databases">
        <title>Evolutionary Origins and Diversification of the Mycorrhizal Mutualists.</title>
        <authorList>
            <consortium name="DOE Joint Genome Institute"/>
            <consortium name="Mycorrhizal Genomics Consortium"/>
            <person name="Kohler A."/>
            <person name="Kuo A."/>
            <person name="Nagy L.G."/>
            <person name="Floudas D."/>
            <person name="Copeland A."/>
            <person name="Barry K.W."/>
            <person name="Cichocki N."/>
            <person name="Veneault-Fourrey C."/>
            <person name="LaButti K."/>
            <person name="Lindquist E.A."/>
            <person name="Lipzen A."/>
            <person name="Lundell T."/>
            <person name="Morin E."/>
            <person name="Murat C."/>
            <person name="Riley R."/>
            <person name="Ohm R."/>
            <person name="Sun H."/>
            <person name="Tunlid A."/>
            <person name="Henrissat B."/>
            <person name="Grigoriev I.V."/>
            <person name="Hibbett D.S."/>
            <person name="Martin F."/>
        </authorList>
    </citation>
    <scope>NUCLEOTIDE SEQUENCE [LARGE SCALE GENOMIC DNA]</scope>
    <source>
        <strain evidence="3">LaAM-08-1</strain>
    </source>
</reference>
<name>A0A0C9X5C7_9AGAR</name>
<dbReference type="EMBL" id="KN838721">
    <property type="protein sequence ID" value="KIJ96448.1"/>
    <property type="molecule type" value="Genomic_DNA"/>
</dbReference>
<protein>
    <submittedName>
        <fullName evidence="2">Uncharacterized protein</fullName>
    </submittedName>
</protein>
<dbReference type="Proteomes" id="UP000054477">
    <property type="component" value="Unassembled WGS sequence"/>
</dbReference>
<organism evidence="2 3">
    <name type="scientific">Laccaria amethystina LaAM-08-1</name>
    <dbReference type="NCBI Taxonomy" id="1095629"/>
    <lineage>
        <taxon>Eukaryota</taxon>
        <taxon>Fungi</taxon>
        <taxon>Dikarya</taxon>
        <taxon>Basidiomycota</taxon>
        <taxon>Agaricomycotina</taxon>
        <taxon>Agaricomycetes</taxon>
        <taxon>Agaricomycetidae</taxon>
        <taxon>Agaricales</taxon>
        <taxon>Agaricineae</taxon>
        <taxon>Hydnangiaceae</taxon>
        <taxon>Laccaria</taxon>
    </lineage>
</organism>
<proteinExistence type="predicted"/>
<gene>
    <name evidence="2" type="ORF">K443DRAFT_10639</name>
</gene>
<accession>A0A0C9X5C7</accession>
<dbReference type="OrthoDB" id="2953545at2759"/>
<feature type="region of interest" description="Disordered" evidence="1">
    <location>
        <begin position="111"/>
        <end position="133"/>
    </location>
</feature>
<dbReference type="AlphaFoldDB" id="A0A0C9X5C7"/>
<sequence length="145" mass="16376">MKYHFSHVHPNIKGPHLPKYAHLWELLDFEITKMKEKWADRQHVVIKHTKKLELPPLVISEAHRSRIPSSSGKIKGNESETCVGDDEEPELDELEDIVGPHAHKASEMAEMTIEEDSLGKDVSTEGDRIGATPTDICLNEAEVSY</sequence>
<feature type="region of interest" description="Disordered" evidence="1">
    <location>
        <begin position="63"/>
        <end position="89"/>
    </location>
</feature>
<evidence type="ECO:0000313" key="3">
    <source>
        <dbReference type="Proteomes" id="UP000054477"/>
    </source>
</evidence>
<feature type="compositionally biased region" description="Basic and acidic residues" evidence="1">
    <location>
        <begin position="117"/>
        <end position="128"/>
    </location>
</feature>